<dbReference type="Proteomes" id="UP001526225">
    <property type="component" value="Unassembled WGS sequence"/>
</dbReference>
<evidence type="ECO:0000256" key="3">
    <source>
        <dbReference type="ARBA" id="ARBA00022448"/>
    </source>
</evidence>
<evidence type="ECO:0000256" key="4">
    <source>
        <dbReference type="ARBA" id="ARBA00022475"/>
    </source>
</evidence>
<gene>
    <name evidence="9" type="ORF">OIT44_05320</name>
</gene>
<evidence type="ECO:0000256" key="7">
    <source>
        <dbReference type="ARBA" id="ARBA00023136"/>
    </source>
</evidence>
<dbReference type="Pfam" id="PF01594">
    <property type="entry name" value="AI-2E_transport"/>
    <property type="match status" value="1"/>
</dbReference>
<comment type="similarity">
    <text evidence="2">Belongs to the autoinducer-2 exporter (AI-2E) (TC 2.A.86) family.</text>
</comment>
<comment type="subcellular location">
    <subcellularLocation>
        <location evidence="1">Cell membrane</location>
        <topology evidence="1">Multi-pass membrane protein</topology>
    </subcellularLocation>
</comment>
<evidence type="ECO:0000313" key="10">
    <source>
        <dbReference type="Proteomes" id="UP001526225"/>
    </source>
</evidence>
<evidence type="ECO:0000256" key="1">
    <source>
        <dbReference type="ARBA" id="ARBA00004651"/>
    </source>
</evidence>
<proteinExistence type="inferred from homology"/>
<dbReference type="InterPro" id="IPR002549">
    <property type="entry name" value="AI-2E-like"/>
</dbReference>
<dbReference type="RefSeq" id="WP_213408987.1">
    <property type="nucleotide sequence ID" value="NZ_CP074441.1"/>
</dbReference>
<evidence type="ECO:0000256" key="6">
    <source>
        <dbReference type="ARBA" id="ARBA00022989"/>
    </source>
</evidence>
<feature type="transmembrane region" description="Helical" evidence="8">
    <location>
        <begin position="251"/>
        <end position="268"/>
    </location>
</feature>
<feature type="transmembrane region" description="Helical" evidence="8">
    <location>
        <begin position="274"/>
        <end position="299"/>
    </location>
</feature>
<comment type="caution">
    <text evidence="9">The sequence shown here is derived from an EMBL/GenBank/DDBJ whole genome shotgun (WGS) entry which is preliminary data.</text>
</comment>
<name>A0ABT3E4Y2_9LACO</name>
<evidence type="ECO:0000313" key="9">
    <source>
        <dbReference type="EMBL" id="MCW0953489.1"/>
    </source>
</evidence>
<evidence type="ECO:0000256" key="8">
    <source>
        <dbReference type="SAM" id="Phobius"/>
    </source>
</evidence>
<feature type="transmembrane region" description="Helical" evidence="8">
    <location>
        <begin position="12"/>
        <end position="33"/>
    </location>
</feature>
<protein>
    <submittedName>
        <fullName evidence="9">AI-2E family transporter</fullName>
    </submittedName>
</protein>
<feature type="transmembrane region" description="Helical" evidence="8">
    <location>
        <begin position="311"/>
        <end position="330"/>
    </location>
</feature>
<feature type="transmembrane region" description="Helical" evidence="8">
    <location>
        <begin position="39"/>
        <end position="57"/>
    </location>
</feature>
<evidence type="ECO:0000256" key="5">
    <source>
        <dbReference type="ARBA" id="ARBA00022692"/>
    </source>
</evidence>
<keyword evidence="10" id="KW-1185">Reference proteome</keyword>
<evidence type="ECO:0000256" key="2">
    <source>
        <dbReference type="ARBA" id="ARBA00009773"/>
    </source>
</evidence>
<accession>A0ABT3E4Y2</accession>
<keyword evidence="7 8" id="KW-0472">Membrane</keyword>
<keyword evidence="5 8" id="KW-0812">Transmembrane</keyword>
<reference evidence="9 10" key="1">
    <citation type="submission" date="2022-10" db="EMBL/GenBank/DDBJ databases">
        <title>Weissella fermenti sp. nov., isolated from fermented cabbage.</title>
        <authorList>
            <person name="Lee J.K."/>
            <person name="Baek J.H."/>
            <person name="Choi D.G."/>
            <person name="Kim J.M."/>
            <person name="Jeon C.O."/>
        </authorList>
    </citation>
    <scope>NUCLEOTIDE SEQUENCE [LARGE SCALE GENOMIC DNA]</scope>
    <source>
        <strain evidence="9 10">KACC 18534</strain>
    </source>
</reference>
<keyword evidence="6 8" id="KW-1133">Transmembrane helix</keyword>
<dbReference type="EMBL" id="JAOZFE010000005">
    <property type="protein sequence ID" value="MCW0953489.1"/>
    <property type="molecule type" value="Genomic_DNA"/>
</dbReference>
<organism evidence="9 10">
    <name type="scientific">Weissella ceti</name>
    <dbReference type="NCBI Taxonomy" id="759620"/>
    <lineage>
        <taxon>Bacteria</taxon>
        <taxon>Bacillati</taxon>
        <taxon>Bacillota</taxon>
        <taxon>Bacilli</taxon>
        <taxon>Lactobacillales</taxon>
        <taxon>Lactobacillaceae</taxon>
        <taxon>Weissella</taxon>
    </lineage>
</organism>
<keyword evidence="4" id="KW-1003">Cell membrane</keyword>
<feature type="transmembrane region" description="Helical" evidence="8">
    <location>
        <begin position="78"/>
        <end position="99"/>
    </location>
</feature>
<dbReference type="PANTHER" id="PTHR21716">
    <property type="entry name" value="TRANSMEMBRANE PROTEIN"/>
    <property type="match status" value="1"/>
</dbReference>
<dbReference type="PANTHER" id="PTHR21716:SF53">
    <property type="entry name" value="PERMEASE PERM-RELATED"/>
    <property type="match status" value="1"/>
</dbReference>
<feature type="transmembrane region" description="Helical" evidence="8">
    <location>
        <begin position="167"/>
        <end position="190"/>
    </location>
</feature>
<feature type="transmembrane region" description="Helical" evidence="8">
    <location>
        <begin position="336"/>
        <end position="357"/>
    </location>
</feature>
<keyword evidence="3" id="KW-0813">Transport</keyword>
<sequence>MKTGNYSRTFYWMLEFLVIATLLWVLSQLGFILVPIGQFIGGVFVPLLISGFLYYLMNPIVELFEKIPLGKYKLPRGISITIVMLLFLGVIIFAAGSFIPTLAEQISKIVASIPQYVGEMQKWFESLSRETWFREYVQQIDMTKLQQTIEKYGETVVMGTAYGFGNVLGTMTSVVIAAITIPVMTIYMLADGKKLVPFAQRVMPKRMSDDVSELLGRLNKTLSHYISGQALEMLFVGVFTTFGYMIIGQRYALLLGVIAGITNMIPYVGPYIGYIPALFIGLMQGPMEAVSITIVVLVVQQIDSNILYPRIIGSTLSIHPLTILVILLAAGNIAGIPGMILAVPLYAVIRTIVVYVAQVWKVERQSKVEESLTK</sequence>